<dbReference type="AlphaFoldDB" id="A0A645GCN8"/>
<sequence>MSLERSIERMQQRLAQAATRLELLNPQHALARGYALLTDAEGRTVTSVRQAPVGTALTARVADGALDVVVTPPRLL</sequence>
<evidence type="ECO:0000259" key="1">
    <source>
        <dbReference type="Pfam" id="PF02601"/>
    </source>
</evidence>
<proteinExistence type="predicted"/>
<evidence type="ECO:0000313" key="2">
    <source>
        <dbReference type="EMBL" id="MPN24667.1"/>
    </source>
</evidence>
<dbReference type="InterPro" id="IPR020579">
    <property type="entry name" value="Exonuc_VII_lsu_C"/>
</dbReference>
<dbReference type="GO" id="GO:0009318">
    <property type="term" value="C:exodeoxyribonuclease VII complex"/>
    <property type="evidence" value="ECO:0007669"/>
    <property type="project" value="InterPro"/>
</dbReference>
<accession>A0A645GCN8</accession>
<dbReference type="PANTHER" id="PTHR30008">
    <property type="entry name" value="EXODEOXYRIBONUCLEASE 7 LARGE SUBUNIT"/>
    <property type="match status" value="1"/>
</dbReference>
<gene>
    <name evidence="2" type="primary">xseA_42</name>
    <name evidence="2" type="ORF">SDC9_172069</name>
</gene>
<organism evidence="2">
    <name type="scientific">bioreactor metagenome</name>
    <dbReference type="NCBI Taxonomy" id="1076179"/>
    <lineage>
        <taxon>unclassified sequences</taxon>
        <taxon>metagenomes</taxon>
        <taxon>ecological metagenomes</taxon>
    </lineage>
</organism>
<dbReference type="InterPro" id="IPR003753">
    <property type="entry name" value="Exonuc_VII_L"/>
</dbReference>
<feature type="domain" description="Exonuclease VII large subunit C-terminal" evidence="1">
    <location>
        <begin position="3"/>
        <end position="68"/>
    </location>
</feature>
<dbReference type="EC" id="3.1.11.6" evidence="2"/>
<dbReference type="Pfam" id="PF02601">
    <property type="entry name" value="Exonuc_VII_L"/>
    <property type="match status" value="1"/>
</dbReference>
<comment type="caution">
    <text evidence="2">The sequence shown here is derived from an EMBL/GenBank/DDBJ whole genome shotgun (WGS) entry which is preliminary data.</text>
</comment>
<dbReference type="GO" id="GO:0006308">
    <property type="term" value="P:DNA catabolic process"/>
    <property type="evidence" value="ECO:0007669"/>
    <property type="project" value="InterPro"/>
</dbReference>
<reference evidence="2" key="1">
    <citation type="submission" date="2019-08" db="EMBL/GenBank/DDBJ databases">
        <authorList>
            <person name="Kucharzyk K."/>
            <person name="Murdoch R.W."/>
            <person name="Higgins S."/>
            <person name="Loffler F."/>
        </authorList>
    </citation>
    <scope>NUCLEOTIDE SEQUENCE</scope>
</reference>
<dbReference type="EMBL" id="VSSQ01073584">
    <property type="protein sequence ID" value="MPN24667.1"/>
    <property type="molecule type" value="Genomic_DNA"/>
</dbReference>
<name>A0A645GCN8_9ZZZZ</name>
<keyword evidence="2" id="KW-0378">Hydrolase</keyword>
<dbReference type="GO" id="GO:0008855">
    <property type="term" value="F:exodeoxyribonuclease VII activity"/>
    <property type="evidence" value="ECO:0007669"/>
    <property type="project" value="UniProtKB-EC"/>
</dbReference>
<protein>
    <submittedName>
        <fullName evidence="2">Exodeoxyribonuclease 7 large subunit</fullName>
        <ecNumber evidence="2">3.1.11.6</ecNumber>
    </submittedName>
</protein>
<dbReference type="PANTHER" id="PTHR30008:SF0">
    <property type="entry name" value="EXODEOXYRIBONUCLEASE 7 LARGE SUBUNIT"/>
    <property type="match status" value="1"/>
</dbReference>